<proteinExistence type="predicted"/>
<dbReference type="KEGG" id="aaf:AURANDRAFT_71766"/>
<organism evidence="6">
    <name type="scientific">Aureococcus anophagefferens</name>
    <name type="common">Harmful bloom alga</name>
    <dbReference type="NCBI Taxonomy" id="44056"/>
    <lineage>
        <taxon>Eukaryota</taxon>
        <taxon>Sar</taxon>
        <taxon>Stramenopiles</taxon>
        <taxon>Ochrophyta</taxon>
        <taxon>Pelagophyceae</taxon>
        <taxon>Pelagomonadales</taxon>
        <taxon>Pelagomonadaceae</taxon>
        <taxon>Aureococcus</taxon>
    </lineage>
</organism>
<dbReference type="InterPro" id="IPR032675">
    <property type="entry name" value="LRR_dom_sf"/>
</dbReference>
<feature type="compositionally biased region" description="Acidic residues" evidence="3">
    <location>
        <begin position="277"/>
        <end position="288"/>
    </location>
</feature>
<dbReference type="Pfam" id="PF13855">
    <property type="entry name" value="LRR_8"/>
    <property type="match status" value="1"/>
</dbReference>
<sequence>MMARFSLLCSLFAAVARSNVLETDSHFFSTSDGDVLEPAPIRAQGITQIATTIAREGFVYAPRDADLAALVADAASACGRAESCLRNRFSAAATHATRLEARVRELATERFGGGVACAGVTVFGRPAAAPQNMHYDAVKSDGQACEDVTPSPPAYAVRAWLPLHVVDAAPLLLSNSTWLYDNACPRRALSPFGGGGGSSPTARVFSADEFAADCGADGCAYFHTLGMEPGELVFFRNGEVLHGTAAVGAPDAPPRVALSVDCEVPNDDPIRRFLAPDSDEDVLPDDDDRAAPEPLEHRLSTGSATNEVAAIDSIAVEDSLSQTLHSPVARPTGAGRGRDVVWTPTPDAKPRRTNSGGSASLPRSRRSDGSSGSRGERREATRVMSRANERAWRKTSRHARLEFAMNFEGASAPLTLATAREDKSAAARLRSPSEDSAAAPRLRSPSEDSSAPAPAPERPAEEEETVLDLRRSATAERVVAALEPARRAARVRATLQSSTLARLPPPLLSLQLTSLDVSYCANLNVVAVDAIAAARTLRSLAARHVGSGLEALPASWAALSLARLDASENRLHRWPSALFKFPLDGAKTPLAASLVALDLSRNLLVDVPASVGCLGALEALDLRDNSLATVDDALFSSPPSLRRLDLSSNPNLVDLPPTVAAFVSRPGSSLLLRDNAQLRAPPSAVVAGGSDAVVKFYGTLSDADAALDRQRRRAYLARRDRELLRRLEAVEARANRRAADPRFAGDGGDDPADGGGGGDAAAASEPFDGRRIATLALLLERQAEAADAEPPASPEAPPPPPPRLARSSSSRAAPASTPLASRKSSPALSPLTSRKSSPALSRTKKPRSARAIRRAASEPELASGPEPEATLGERRAAQARLDLEEARLALRRLGAGDDDGGEEIEILAGFCPAERERAARAHARGGTPAAARSSSSATAITPEPGEFVAVLERCGDNLELCFLNACASVAIARRIVHDLPNVKVLCWKTAVHDEAARFFAHAFYTYVGDRPCVDTQEAYDAAVAAFKQKYVVGNPHPWPRAGLERRPHGVPAMLRGRG</sequence>
<name>F0YAU8_AURAN</name>
<evidence type="ECO:0000256" key="4">
    <source>
        <dbReference type="SAM" id="SignalP"/>
    </source>
</evidence>
<dbReference type="InParanoid" id="F0YAU8"/>
<dbReference type="InterPro" id="IPR001611">
    <property type="entry name" value="Leu-rich_rpt"/>
</dbReference>
<evidence type="ECO:0000256" key="1">
    <source>
        <dbReference type="ARBA" id="ARBA00022614"/>
    </source>
</evidence>
<dbReference type="PANTHER" id="PTHR48051:SF1">
    <property type="entry name" value="RAS SUPPRESSOR PROTEIN 1"/>
    <property type="match status" value="1"/>
</dbReference>
<feature type="compositionally biased region" description="Pro residues" evidence="3">
    <location>
        <begin position="791"/>
        <end position="803"/>
    </location>
</feature>
<evidence type="ECO:0000256" key="2">
    <source>
        <dbReference type="ARBA" id="ARBA00022737"/>
    </source>
</evidence>
<feature type="compositionally biased region" description="Basic and acidic residues" evidence="3">
    <location>
        <begin position="289"/>
        <end position="299"/>
    </location>
</feature>
<dbReference type="PANTHER" id="PTHR48051">
    <property type="match status" value="1"/>
</dbReference>
<feature type="compositionally biased region" description="Polar residues" evidence="3">
    <location>
        <begin position="823"/>
        <end position="840"/>
    </location>
</feature>
<dbReference type="Gene3D" id="3.80.10.10">
    <property type="entry name" value="Ribonuclease Inhibitor"/>
    <property type="match status" value="1"/>
</dbReference>
<evidence type="ECO:0008006" key="7">
    <source>
        <dbReference type="Google" id="ProtNLM"/>
    </source>
</evidence>
<dbReference type="RefSeq" id="XP_009037736.1">
    <property type="nucleotide sequence ID" value="XM_009039488.1"/>
</dbReference>
<reference evidence="5 6" key="1">
    <citation type="journal article" date="2011" name="Proc. Natl. Acad. Sci. U.S.A.">
        <title>Niche of harmful alga Aureococcus anophagefferens revealed through ecogenomics.</title>
        <authorList>
            <person name="Gobler C.J."/>
            <person name="Berry D.L."/>
            <person name="Dyhrman S.T."/>
            <person name="Wilhelm S.W."/>
            <person name="Salamov A."/>
            <person name="Lobanov A.V."/>
            <person name="Zhang Y."/>
            <person name="Collier J.L."/>
            <person name="Wurch L.L."/>
            <person name="Kustka A.B."/>
            <person name="Dill B.D."/>
            <person name="Shah M."/>
            <person name="VerBerkmoes N.C."/>
            <person name="Kuo A."/>
            <person name="Terry A."/>
            <person name="Pangilinan J."/>
            <person name="Lindquist E.A."/>
            <person name="Lucas S."/>
            <person name="Paulsen I.T."/>
            <person name="Hattenrath-Lehmann T.K."/>
            <person name="Talmage S.C."/>
            <person name="Walker E.A."/>
            <person name="Koch F."/>
            <person name="Burson A.M."/>
            <person name="Marcoval M.A."/>
            <person name="Tang Y.Z."/>
            <person name="Lecleir G.R."/>
            <person name="Coyne K.J."/>
            <person name="Berg G.M."/>
            <person name="Bertrand E.M."/>
            <person name="Saito M.A."/>
            <person name="Gladyshev V.N."/>
            <person name="Grigoriev I.V."/>
        </authorList>
    </citation>
    <scope>NUCLEOTIDE SEQUENCE [LARGE SCALE GENOMIC DNA]</scope>
    <source>
        <strain evidence="6">CCMP 1984</strain>
    </source>
</reference>
<feature type="region of interest" description="Disordered" evidence="3">
    <location>
        <begin position="421"/>
        <end position="466"/>
    </location>
</feature>
<evidence type="ECO:0000256" key="3">
    <source>
        <dbReference type="SAM" id="MobiDB-lite"/>
    </source>
</evidence>
<dbReference type="GO" id="GO:0005737">
    <property type="term" value="C:cytoplasm"/>
    <property type="evidence" value="ECO:0007669"/>
    <property type="project" value="TreeGrafter"/>
</dbReference>
<feature type="region of interest" description="Disordered" evidence="3">
    <location>
        <begin position="321"/>
        <end position="395"/>
    </location>
</feature>
<feature type="chain" id="PRO_5003262854" description="CHAT domain-containing protein" evidence="4">
    <location>
        <begin position="19"/>
        <end position="1058"/>
    </location>
</feature>
<feature type="region of interest" description="Disordered" evidence="3">
    <location>
        <begin position="734"/>
        <end position="767"/>
    </location>
</feature>
<feature type="signal peptide" evidence="4">
    <location>
        <begin position="1"/>
        <end position="18"/>
    </location>
</feature>
<dbReference type="InterPro" id="IPR050216">
    <property type="entry name" value="LRR_domain-containing"/>
</dbReference>
<keyword evidence="2" id="KW-0677">Repeat</keyword>
<protein>
    <recommendedName>
        <fullName evidence="7">CHAT domain-containing protein</fullName>
    </recommendedName>
</protein>
<feature type="region of interest" description="Disordered" evidence="3">
    <location>
        <begin position="783"/>
        <end position="873"/>
    </location>
</feature>
<evidence type="ECO:0000313" key="5">
    <source>
        <dbReference type="EMBL" id="EGB07751.1"/>
    </source>
</evidence>
<dbReference type="OrthoDB" id="676979at2759"/>
<gene>
    <name evidence="5" type="ORF">AURANDRAFT_71766</name>
</gene>
<feature type="region of interest" description="Disordered" evidence="3">
    <location>
        <begin position="273"/>
        <end position="304"/>
    </location>
</feature>
<keyword evidence="1" id="KW-0433">Leucine-rich repeat</keyword>
<dbReference type="EMBL" id="GL833130">
    <property type="protein sequence ID" value="EGB07751.1"/>
    <property type="molecule type" value="Genomic_DNA"/>
</dbReference>
<keyword evidence="4" id="KW-0732">Signal</keyword>
<dbReference type="GeneID" id="20228384"/>
<dbReference type="Proteomes" id="UP000002729">
    <property type="component" value="Unassembled WGS sequence"/>
</dbReference>
<dbReference type="SUPFAM" id="SSF52058">
    <property type="entry name" value="L domain-like"/>
    <property type="match status" value="1"/>
</dbReference>
<feature type="compositionally biased region" description="Low complexity" evidence="3">
    <location>
        <begin position="804"/>
        <end position="822"/>
    </location>
</feature>
<dbReference type="AlphaFoldDB" id="F0YAU8"/>
<feature type="compositionally biased region" description="Basic and acidic residues" evidence="3">
    <location>
        <begin position="374"/>
        <end position="392"/>
    </location>
</feature>
<feature type="compositionally biased region" description="Basic residues" evidence="3">
    <location>
        <begin position="842"/>
        <end position="853"/>
    </location>
</feature>
<dbReference type="eggNOG" id="KOG0619">
    <property type="taxonomic scope" value="Eukaryota"/>
</dbReference>
<keyword evidence="6" id="KW-1185">Reference proteome</keyword>
<accession>F0YAU8</accession>
<evidence type="ECO:0000313" key="6">
    <source>
        <dbReference type="Proteomes" id="UP000002729"/>
    </source>
</evidence>